<evidence type="ECO:0000259" key="1">
    <source>
        <dbReference type="Pfam" id="PF12697"/>
    </source>
</evidence>
<protein>
    <submittedName>
        <fullName evidence="3">Alpha/beta fold hydrolase</fullName>
    </submittedName>
    <submittedName>
        <fullName evidence="2">Alpha/beta hydrolase family</fullName>
    </submittedName>
</protein>
<dbReference type="AlphaFoldDB" id="A0A023X6G1"/>
<dbReference type="InterPro" id="IPR000073">
    <property type="entry name" value="AB_hydrolase_1"/>
</dbReference>
<dbReference type="EMBL" id="CP007514">
    <property type="protein sequence ID" value="AHY47816.1"/>
    <property type="molecule type" value="Genomic_DNA"/>
</dbReference>
<dbReference type="Gene3D" id="3.40.50.1820">
    <property type="entry name" value="alpha/beta hydrolase"/>
    <property type="match status" value="1"/>
</dbReference>
<feature type="domain" description="AB hydrolase-1" evidence="1">
    <location>
        <begin position="63"/>
        <end position="310"/>
    </location>
</feature>
<evidence type="ECO:0000313" key="2">
    <source>
        <dbReference type="EMBL" id="AHY47816.1"/>
    </source>
</evidence>
<dbReference type="OrthoDB" id="9808398at2"/>
<dbReference type="PANTHER" id="PTHR46438">
    <property type="entry name" value="ALPHA/BETA-HYDROLASES SUPERFAMILY PROTEIN"/>
    <property type="match status" value="1"/>
</dbReference>
<dbReference type="InterPro" id="IPR029058">
    <property type="entry name" value="AB_hydrolase_fold"/>
</dbReference>
<organism evidence="2 4">
    <name type="scientific">Rubrobacter radiotolerans</name>
    <name type="common">Arthrobacter radiotolerans</name>
    <dbReference type="NCBI Taxonomy" id="42256"/>
    <lineage>
        <taxon>Bacteria</taxon>
        <taxon>Bacillati</taxon>
        <taxon>Actinomycetota</taxon>
        <taxon>Rubrobacteria</taxon>
        <taxon>Rubrobacterales</taxon>
        <taxon>Rubrobacteraceae</taxon>
        <taxon>Rubrobacter</taxon>
    </lineage>
</organism>
<dbReference type="STRING" id="42256.RradSPS_2533"/>
<dbReference type="RefSeq" id="WP_051589817.1">
    <property type="nucleotide sequence ID" value="NZ_CP007514.1"/>
</dbReference>
<dbReference type="KEGG" id="rrd:RradSPS_2533"/>
<dbReference type="PANTHER" id="PTHR46438:SF2">
    <property type="entry name" value="ALPHA_BETA-HYDROLASES SUPERFAMILY PROTEIN"/>
    <property type="match status" value="1"/>
</dbReference>
<keyword evidence="4" id="KW-1185">Reference proteome</keyword>
<dbReference type="Pfam" id="PF12697">
    <property type="entry name" value="Abhydrolase_6"/>
    <property type="match status" value="1"/>
</dbReference>
<evidence type="ECO:0000313" key="3">
    <source>
        <dbReference type="EMBL" id="MDX5892455.1"/>
    </source>
</evidence>
<dbReference type="Proteomes" id="UP000025229">
    <property type="component" value="Chromosome"/>
</dbReference>
<dbReference type="SUPFAM" id="SSF53474">
    <property type="entry name" value="alpha/beta-Hydrolases"/>
    <property type="match status" value="1"/>
</dbReference>
<dbReference type="eggNOG" id="COG0596">
    <property type="taxonomic scope" value="Bacteria"/>
</dbReference>
<name>A0A023X6G1_RUBRA</name>
<dbReference type="HOGENOM" id="CLU_020336_13_4_11"/>
<sequence>MRSGSGLFLGGLAALAGAVGALALLNRTLQRAGGDVRLPGERRHHRWEGHDLAYTVLGEGPPLVLAHGIYAGASSAEFRRNVEELSQDFKVYALDLLGAGASEKPARRYEPRDVAGQLENFAKEVVGSPTHLVASSLTAALALPAVVRNPRLFKKLVLICPTGYRGALDRPSGRLGDALYGAFRLPVVGDALYHALVSRRGIRFYLERTAYHDPKKVTETVVEEHYRAGHGPGAKYLPAAFASGKLNLGVGGYWPRVANRTMIVWGQQAKEPTPAALLKEFLGQNPRTAYRIFRNAALLPHVERADTFNREVRDFLTNRV</sequence>
<proteinExistence type="predicted"/>
<dbReference type="GO" id="GO:0016787">
    <property type="term" value="F:hydrolase activity"/>
    <property type="evidence" value="ECO:0007669"/>
    <property type="project" value="UniProtKB-KW"/>
</dbReference>
<reference evidence="3" key="2">
    <citation type="submission" date="2023-11" db="EMBL/GenBank/DDBJ databases">
        <title>MicrobeMod: A computational toolkit for identifying prokaryotic methylation and restriction-modification with nanopore sequencing.</title>
        <authorList>
            <person name="Crits-Christoph A."/>
            <person name="Kang S.C."/>
            <person name="Lee H."/>
            <person name="Ostrov N."/>
        </authorList>
    </citation>
    <scope>NUCLEOTIDE SEQUENCE</scope>
    <source>
        <strain evidence="3">ATCC 51242</strain>
    </source>
</reference>
<dbReference type="EMBL" id="JAWXXX010000001">
    <property type="protein sequence ID" value="MDX5892455.1"/>
    <property type="molecule type" value="Genomic_DNA"/>
</dbReference>
<accession>A0A023X6G1</accession>
<evidence type="ECO:0000313" key="4">
    <source>
        <dbReference type="Proteomes" id="UP000025229"/>
    </source>
</evidence>
<keyword evidence="2" id="KW-0378">Hydrolase</keyword>
<reference evidence="2 4" key="1">
    <citation type="submission" date="2014-03" db="EMBL/GenBank/DDBJ databases">
        <title>Complete genome sequence of the Radio-Resistant Rubrobacter radiotolerans RSPS-4.</title>
        <authorList>
            <person name="Egas C.C."/>
            <person name="Barroso C.C."/>
            <person name="Froufe H.J.C."/>
            <person name="Pacheco J.J."/>
            <person name="Albuquerque L.L."/>
            <person name="da Costa M.M.S."/>
        </authorList>
    </citation>
    <scope>NUCLEOTIDE SEQUENCE [LARGE SCALE GENOMIC DNA]</scope>
    <source>
        <strain evidence="2 4">RSPS-4</strain>
    </source>
</reference>
<dbReference type="Proteomes" id="UP001281130">
    <property type="component" value="Unassembled WGS sequence"/>
</dbReference>
<gene>
    <name evidence="2" type="ORF">RradSPS_2533</name>
    <name evidence="3" type="ORF">SIL72_00295</name>
</gene>